<keyword evidence="3" id="KW-1185">Reference proteome</keyword>
<comment type="caution">
    <text evidence="2">The sequence shown here is derived from an EMBL/GenBank/DDBJ whole genome shotgun (WGS) entry which is preliminary data.</text>
</comment>
<protein>
    <submittedName>
        <fullName evidence="2">Uncharacterized protein</fullName>
    </submittedName>
</protein>
<proteinExistence type="predicted"/>
<evidence type="ECO:0000313" key="2">
    <source>
        <dbReference type="EMBL" id="THH01377.1"/>
    </source>
</evidence>
<name>A0A4S4KSL3_9APHY</name>
<dbReference type="EMBL" id="SGPJ01000025">
    <property type="protein sequence ID" value="THH01377.1"/>
    <property type="molecule type" value="Genomic_DNA"/>
</dbReference>
<dbReference type="AlphaFoldDB" id="A0A4S4KSL3"/>
<dbReference type="Proteomes" id="UP000309038">
    <property type="component" value="Unassembled WGS sequence"/>
</dbReference>
<organism evidence="2 3">
    <name type="scientific">Hermanssonia centrifuga</name>
    <dbReference type="NCBI Taxonomy" id="98765"/>
    <lineage>
        <taxon>Eukaryota</taxon>
        <taxon>Fungi</taxon>
        <taxon>Dikarya</taxon>
        <taxon>Basidiomycota</taxon>
        <taxon>Agaricomycotina</taxon>
        <taxon>Agaricomycetes</taxon>
        <taxon>Polyporales</taxon>
        <taxon>Meruliaceae</taxon>
        <taxon>Hermanssonia</taxon>
    </lineage>
</organism>
<feature type="compositionally biased region" description="Low complexity" evidence="1">
    <location>
        <begin position="175"/>
        <end position="203"/>
    </location>
</feature>
<evidence type="ECO:0000313" key="3">
    <source>
        <dbReference type="Proteomes" id="UP000309038"/>
    </source>
</evidence>
<gene>
    <name evidence="2" type="ORF">EW026_g1307</name>
</gene>
<accession>A0A4S4KSL3</accession>
<reference evidence="2 3" key="1">
    <citation type="submission" date="2019-02" db="EMBL/GenBank/DDBJ databases">
        <title>Genome sequencing of the rare red list fungi Phlebia centrifuga.</title>
        <authorList>
            <person name="Buettner E."/>
            <person name="Kellner H."/>
        </authorList>
    </citation>
    <scope>NUCLEOTIDE SEQUENCE [LARGE SCALE GENOMIC DNA]</scope>
    <source>
        <strain evidence="2 3">DSM 108282</strain>
    </source>
</reference>
<feature type="region of interest" description="Disordered" evidence="1">
    <location>
        <begin position="170"/>
        <end position="203"/>
    </location>
</feature>
<evidence type="ECO:0000256" key="1">
    <source>
        <dbReference type="SAM" id="MobiDB-lite"/>
    </source>
</evidence>
<sequence length="337" mass="36861">MTTAFGAKTPQYTTVLELDRKIRDFPAPWRLRIKCGLMEEYEPTKAVHMQRWFVMACKEAIIVGWSESVPVDITFDASDSAFQIVMCLLVTRAPTSSLASASLHELDRLCEFFELIGEKSQTATNNLEVVQKLRRQAHDAANNAQSADRSHPLSTELDRLGGKTHLISSGHSGMVSVPSPASSNTSSTQSNCIGTPGPSTAATPPFDITANCSPIPPDQIHPTIISDMRSFEEFSMTGPDGDQIMSIPTSFNFDLAQAFPLPQERQQPPDYATLEEIQRFFGDDFFGATATAASASAAVLPPYMLAPPNMEPELNMLPVNVPVLDATWQSFVEQLGF</sequence>